<proteinExistence type="predicted"/>
<sequence>MLWIDEWTAWSARLTAVFDAAQLLLSLQPDGAAERRWAESHVITPELLKLYSLLLDFHERFASQLPAGAADALKRLFKEDGVRFEIQAHSHGMTLTLLLATVRAQVDYYLTDKQARARRAVERAFVHLQRSIVADGDFRKKWYEAFTVESRRSEDACEKLGAVHLLLHGIWAFKAEAAGGKTDLILGEQVREDDAVRSADAMVLTEWKVVRRGDDSAKKAMEAFVQAERYTHGTLAGFELSSHRYLVLVSEDCLPVMPVVPSVQGLNYEVRNIAVAPSSPSVLARAVVNAQPK</sequence>
<evidence type="ECO:0000313" key="1">
    <source>
        <dbReference type="EMBL" id="ATB50373.1"/>
    </source>
</evidence>
<reference evidence="1 2" key="1">
    <citation type="submission" date="2017-06" db="EMBL/GenBank/DDBJ databases">
        <title>Sequencing and comparative analysis of myxobacterial genomes.</title>
        <authorList>
            <person name="Rupp O."/>
            <person name="Goesmann A."/>
            <person name="Sogaard-Andersen L."/>
        </authorList>
    </citation>
    <scope>NUCLEOTIDE SEQUENCE [LARGE SCALE GENOMIC DNA]</scope>
    <source>
        <strain evidence="1 2">DSM 14697</strain>
    </source>
</reference>
<dbReference type="RefSeq" id="WP_095960602.1">
    <property type="nucleotide sequence ID" value="NZ_CP022203.1"/>
</dbReference>
<dbReference type="AlphaFoldDB" id="A0A250K2Y6"/>
<dbReference type="OrthoDB" id="8451275at2"/>
<dbReference type="Proteomes" id="UP000217343">
    <property type="component" value="Chromosome"/>
</dbReference>
<keyword evidence="2" id="KW-1185">Reference proteome</keyword>
<gene>
    <name evidence="1" type="ORF">MYMAC_006028</name>
</gene>
<accession>A0A250K2Y6</accession>
<dbReference type="EMBL" id="CP022203">
    <property type="protein sequence ID" value="ATB50373.1"/>
    <property type="molecule type" value="Genomic_DNA"/>
</dbReference>
<organism evidence="1 2">
    <name type="scientific">Corallococcus macrosporus DSM 14697</name>
    <dbReference type="NCBI Taxonomy" id="1189310"/>
    <lineage>
        <taxon>Bacteria</taxon>
        <taxon>Pseudomonadati</taxon>
        <taxon>Myxococcota</taxon>
        <taxon>Myxococcia</taxon>
        <taxon>Myxococcales</taxon>
        <taxon>Cystobacterineae</taxon>
        <taxon>Myxococcaceae</taxon>
        <taxon>Corallococcus</taxon>
    </lineage>
</organism>
<protein>
    <submittedName>
        <fullName evidence="1">Uncharacterized protein</fullName>
    </submittedName>
</protein>
<evidence type="ECO:0000313" key="2">
    <source>
        <dbReference type="Proteomes" id="UP000217343"/>
    </source>
</evidence>
<dbReference type="KEGG" id="mmas:MYMAC_006028"/>
<name>A0A250K2Y6_9BACT</name>